<keyword evidence="3 4" id="KW-0687">Ribonucleoprotein</keyword>
<keyword evidence="5" id="KW-0812">Transmembrane</keyword>
<keyword evidence="5" id="KW-0472">Membrane</keyword>
<protein>
    <recommendedName>
        <fullName evidence="4">40S ribosomal protein S25</fullName>
    </recommendedName>
</protein>
<evidence type="ECO:0000256" key="4">
    <source>
        <dbReference type="RuleBase" id="RU366057"/>
    </source>
</evidence>
<name>A0ABQ7DAN8_BRACR</name>
<sequence length="72" mass="7940">MNGTLLPLVSMAICVTNTLQVLMIGLLQEEVVSGWLLWQVSLINGSLAREVIRDLMAKGTIRMVSMHSSQQI</sequence>
<feature type="transmembrane region" description="Helical" evidence="5">
    <location>
        <begin position="6"/>
        <end position="27"/>
    </location>
</feature>
<proteinExistence type="inferred from homology"/>
<evidence type="ECO:0000256" key="3">
    <source>
        <dbReference type="ARBA" id="ARBA00023274"/>
    </source>
</evidence>
<keyword evidence="7" id="KW-1185">Reference proteome</keyword>
<accession>A0ABQ7DAN8</accession>
<evidence type="ECO:0000313" key="7">
    <source>
        <dbReference type="Proteomes" id="UP000266723"/>
    </source>
</evidence>
<dbReference type="Pfam" id="PF03297">
    <property type="entry name" value="Ribosomal_S25"/>
    <property type="match status" value="1"/>
</dbReference>
<keyword evidence="2 4" id="KW-0689">Ribosomal protein</keyword>
<dbReference type="InterPro" id="IPR036388">
    <property type="entry name" value="WH-like_DNA-bd_sf"/>
</dbReference>
<evidence type="ECO:0000313" key="6">
    <source>
        <dbReference type="EMBL" id="KAF3569532.1"/>
    </source>
</evidence>
<evidence type="ECO:0000256" key="1">
    <source>
        <dbReference type="ARBA" id="ARBA00009106"/>
    </source>
</evidence>
<dbReference type="InterPro" id="IPR004977">
    <property type="entry name" value="Ribosomal_eS25"/>
</dbReference>
<dbReference type="EMBL" id="QGKV02000759">
    <property type="protein sequence ID" value="KAF3569532.1"/>
    <property type="molecule type" value="Genomic_DNA"/>
</dbReference>
<keyword evidence="5" id="KW-1133">Transmembrane helix</keyword>
<dbReference type="Gene3D" id="1.10.10.10">
    <property type="entry name" value="Winged helix-like DNA-binding domain superfamily/Winged helix DNA-binding domain"/>
    <property type="match status" value="1"/>
</dbReference>
<evidence type="ECO:0000256" key="5">
    <source>
        <dbReference type="SAM" id="Phobius"/>
    </source>
</evidence>
<comment type="similarity">
    <text evidence="1 4">Belongs to the eukaryotic ribosomal protein eS25 family.</text>
</comment>
<gene>
    <name evidence="6" type="ORF">DY000_02013827</name>
</gene>
<comment type="caution">
    <text evidence="6">The sequence shown here is derived from an EMBL/GenBank/DDBJ whole genome shotgun (WGS) entry which is preliminary data.</text>
</comment>
<organism evidence="6 7">
    <name type="scientific">Brassica cretica</name>
    <name type="common">Mustard</name>
    <dbReference type="NCBI Taxonomy" id="69181"/>
    <lineage>
        <taxon>Eukaryota</taxon>
        <taxon>Viridiplantae</taxon>
        <taxon>Streptophyta</taxon>
        <taxon>Embryophyta</taxon>
        <taxon>Tracheophyta</taxon>
        <taxon>Spermatophyta</taxon>
        <taxon>Magnoliopsida</taxon>
        <taxon>eudicotyledons</taxon>
        <taxon>Gunneridae</taxon>
        <taxon>Pentapetalae</taxon>
        <taxon>rosids</taxon>
        <taxon>malvids</taxon>
        <taxon>Brassicales</taxon>
        <taxon>Brassicaceae</taxon>
        <taxon>Brassiceae</taxon>
        <taxon>Brassica</taxon>
    </lineage>
</organism>
<dbReference type="Proteomes" id="UP000266723">
    <property type="component" value="Unassembled WGS sequence"/>
</dbReference>
<reference evidence="6 7" key="1">
    <citation type="journal article" date="2020" name="BMC Genomics">
        <title>Intraspecific diversification of the crop wild relative Brassica cretica Lam. using demographic model selection.</title>
        <authorList>
            <person name="Kioukis A."/>
            <person name="Michalopoulou V.A."/>
            <person name="Briers L."/>
            <person name="Pirintsos S."/>
            <person name="Studholme D.J."/>
            <person name="Pavlidis P."/>
            <person name="Sarris P.F."/>
        </authorList>
    </citation>
    <scope>NUCLEOTIDE SEQUENCE [LARGE SCALE GENOMIC DNA]</scope>
    <source>
        <strain evidence="7">cv. PFS-1207/04</strain>
    </source>
</reference>
<evidence type="ECO:0000256" key="2">
    <source>
        <dbReference type="ARBA" id="ARBA00022980"/>
    </source>
</evidence>